<sequence>MGSWSHLVRLRAEWDARLAADASIGWLALVDDDTYVFDAGLRRALAHTGVDPAAARVWAGALEAPRVDSGGDAAFAAPLRAAHAAASGEAPCLLPGDSGYLTPAEEASSAPSVAAPSRQCRHTFCPTCVPLPQGAAVVLSRALVAALRPHVDACEVATAGMCASCGSQRLYACIQYVSGVGGSVATLPLPGVERAPWKRAPRGGDDAVATFHAFDHRFRLDAATGSLAGDMAQLARVADRVAAARGADAVVTYQDVADEVACRGAGRYVHAPKRMCVAEVVAA</sequence>
<reference evidence="1 2" key="1">
    <citation type="submission" date="2017-03" db="EMBL/GenBank/DDBJ databases">
        <title>WGS assembly of Porphyra umbilicalis.</title>
        <authorList>
            <person name="Brawley S.H."/>
            <person name="Blouin N.A."/>
            <person name="Ficko-Blean E."/>
            <person name="Wheeler G.L."/>
            <person name="Lohr M."/>
            <person name="Goodson H.V."/>
            <person name="Jenkins J.W."/>
            <person name="Blaby-Haas C.E."/>
            <person name="Helliwell K.E."/>
            <person name="Chan C."/>
            <person name="Marriage T."/>
            <person name="Bhattacharya D."/>
            <person name="Klein A.S."/>
            <person name="Badis Y."/>
            <person name="Brodie J."/>
            <person name="Cao Y."/>
            <person name="Collen J."/>
            <person name="Dittami S.M."/>
            <person name="Gachon C.M."/>
            <person name="Green B.R."/>
            <person name="Karpowicz S."/>
            <person name="Kim J.W."/>
            <person name="Kudahl U."/>
            <person name="Lin S."/>
            <person name="Michel G."/>
            <person name="Mittag M."/>
            <person name="Olson B.J."/>
            <person name="Pangilinan J."/>
            <person name="Peng Y."/>
            <person name="Qiu H."/>
            <person name="Shu S."/>
            <person name="Singer J.T."/>
            <person name="Smith A.G."/>
            <person name="Sprecher B.N."/>
            <person name="Wagner V."/>
            <person name="Wang W."/>
            <person name="Wang Z.-Y."/>
            <person name="Yan J."/>
            <person name="Yarish C."/>
            <person name="Zoeuner-Riek S."/>
            <person name="Zhuang Y."/>
            <person name="Zou Y."/>
            <person name="Lindquist E.A."/>
            <person name="Grimwood J."/>
            <person name="Barry K."/>
            <person name="Rokhsar D.S."/>
            <person name="Schmutz J."/>
            <person name="Stiller J.W."/>
            <person name="Grossman A.R."/>
            <person name="Prochnik S.E."/>
        </authorList>
    </citation>
    <scope>NUCLEOTIDE SEQUENCE [LARGE SCALE GENOMIC DNA]</scope>
    <source>
        <strain evidence="1">4086291</strain>
    </source>
</reference>
<evidence type="ECO:0000313" key="2">
    <source>
        <dbReference type="Proteomes" id="UP000218209"/>
    </source>
</evidence>
<dbReference type="Proteomes" id="UP000218209">
    <property type="component" value="Unassembled WGS sequence"/>
</dbReference>
<protein>
    <submittedName>
        <fullName evidence="1">Uncharacterized protein</fullName>
    </submittedName>
</protein>
<dbReference type="AlphaFoldDB" id="A0A1X6P1R7"/>
<organism evidence="1 2">
    <name type="scientific">Porphyra umbilicalis</name>
    <name type="common">Purple laver</name>
    <name type="synonym">Red alga</name>
    <dbReference type="NCBI Taxonomy" id="2786"/>
    <lineage>
        <taxon>Eukaryota</taxon>
        <taxon>Rhodophyta</taxon>
        <taxon>Bangiophyceae</taxon>
        <taxon>Bangiales</taxon>
        <taxon>Bangiaceae</taxon>
        <taxon>Porphyra</taxon>
    </lineage>
</organism>
<evidence type="ECO:0000313" key="1">
    <source>
        <dbReference type="EMBL" id="OSX74819.1"/>
    </source>
</evidence>
<accession>A0A1X6P1R7</accession>
<name>A0A1X6P1R7_PORUM</name>
<dbReference type="EMBL" id="KV918929">
    <property type="protein sequence ID" value="OSX74819.1"/>
    <property type="molecule type" value="Genomic_DNA"/>
</dbReference>
<keyword evidence="2" id="KW-1185">Reference proteome</keyword>
<dbReference type="OrthoDB" id="3142at2759"/>
<proteinExistence type="predicted"/>
<gene>
    <name evidence="1" type="ORF">BU14_0266s0008</name>
</gene>